<evidence type="ECO:0000256" key="2">
    <source>
        <dbReference type="ARBA" id="ARBA00022692"/>
    </source>
</evidence>
<feature type="transmembrane region" description="Helical" evidence="5">
    <location>
        <begin position="111"/>
        <end position="131"/>
    </location>
</feature>
<proteinExistence type="predicted"/>
<gene>
    <name evidence="7" type="ORF">SLS60_002946</name>
</gene>
<keyword evidence="8" id="KW-1185">Reference proteome</keyword>
<evidence type="ECO:0000256" key="4">
    <source>
        <dbReference type="ARBA" id="ARBA00023136"/>
    </source>
</evidence>
<dbReference type="PANTHER" id="PTHR23501:SF33">
    <property type="entry name" value="MAJOR FACILITATOR SUPERFAMILY (MFS) PROFILE DOMAIN-CONTAINING PROTEIN"/>
    <property type="match status" value="1"/>
</dbReference>
<dbReference type="SUPFAM" id="SSF103473">
    <property type="entry name" value="MFS general substrate transporter"/>
    <property type="match status" value="2"/>
</dbReference>
<dbReference type="PROSITE" id="PS51257">
    <property type="entry name" value="PROKAR_LIPOPROTEIN"/>
    <property type="match status" value="1"/>
</dbReference>
<dbReference type="InterPro" id="IPR011701">
    <property type="entry name" value="MFS"/>
</dbReference>
<dbReference type="PROSITE" id="PS50850">
    <property type="entry name" value="MFS"/>
    <property type="match status" value="1"/>
</dbReference>
<keyword evidence="3 5" id="KW-1133">Transmembrane helix</keyword>
<reference evidence="7 8" key="1">
    <citation type="submission" date="2024-02" db="EMBL/GenBank/DDBJ databases">
        <title>De novo assembly and annotation of 12 fungi associated with fruit tree decline syndrome in Ontario, Canada.</title>
        <authorList>
            <person name="Sulman M."/>
            <person name="Ellouze W."/>
            <person name="Ilyukhin E."/>
        </authorList>
    </citation>
    <scope>NUCLEOTIDE SEQUENCE [LARGE SCALE GENOMIC DNA]</scope>
    <source>
        <strain evidence="7 8">M42-189</strain>
    </source>
</reference>
<dbReference type="Gene3D" id="1.20.1250.20">
    <property type="entry name" value="MFS general substrate transporter like domains"/>
    <property type="match status" value="1"/>
</dbReference>
<feature type="transmembrane region" description="Helical" evidence="5">
    <location>
        <begin position="42"/>
        <end position="63"/>
    </location>
</feature>
<dbReference type="InterPro" id="IPR020846">
    <property type="entry name" value="MFS_dom"/>
</dbReference>
<evidence type="ECO:0000256" key="1">
    <source>
        <dbReference type="ARBA" id="ARBA00004141"/>
    </source>
</evidence>
<name>A0ABR3RVM7_9PLEO</name>
<accession>A0ABR3RVM7</accession>
<dbReference type="PANTHER" id="PTHR23501">
    <property type="entry name" value="MAJOR FACILITATOR SUPERFAMILY"/>
    <property type="match status" value="1"/>
</dbReference>
<organism evidence="7 8">
    <name type="scientific">Paraconiothyrium brasiliense</name>
    <dbReference type="NCBI Taxonomy" id="300254"/>
    <lineage>
        <taxon>Eukaryota</taxon>
        <taxon>Fungi</taxon>
        <taxon>Dikarya</taxon>
        <taxon>Ascomycota</taxon>
        <taxon>Pezizomycotina</taxon>
        <taxon>Dothideomycetes</taxon>
        <taxon>Pleosporomycetidae</taxon>
        <taxon>Pleosporales</taxon>
        <taxon>Massarineae</taxon>
        <taxon>Didymosphaeriaceae</taxon>
        <taxon>Paraconiothyrium</taxon>
    </lineage>
</organism>
<evidence type="ECO:0000313" key="7">
    <source>
        <dbReference type="EMBL" id="KAL1608007.1"/>
    </source>
</evidence>
<protein>
    <recommendedName>
        <fullName evidence="6">Major facilitator superfamily (MFS) profile domain-containing protein</fullName>
    </recommendedName>
</protein>
<comment type="subcellular location">
    <subcellularLocation>
        <location evidence="1">Membrane</location>
        <topology evidence="1">Multi-pass membrane protein</topology>
    </subcellularLocation>
</comment>
<feature type="transmembrane region" description="Helical" evidence="5">
    <location>
        <begin position="16"/>
        <end position="35"/>
    </location>
</feature>
<evidence type="ECO:0000256" key="3">
    <source>
        <dbReference type="ARBA" id="ARBA00022989"/>
    </source>
</evidence>
<evidence type="ECO:0000313" key="8">
    <source>
        <dbReference type="Proteomes" id="UP001521785"/>
    </source>
</evidence>
<sequence length="263" mass="27776">MQPLYGKLSDIYGRKSLLLVAYVLFATGCAVVGVAQSMGHAILGRVISGLGASGMTALVSVLITDLVPLRDVATWRSYVNIAATTGRSIGGPLGGWLADTLMFAIPLTGRYKSITLLAILAACGGYLLLILRWHGHTNWLESLYIMPGGFAMGVASSTLFISVQASIDPAHSAVAASTLYLASAIGAVIGMAASSAVLQGSLRLILDRKLSSGGFEGLKKMKIIIETAMSQLLRPLIRQAPLDVENPTHTLRRILVDPPFITN</sequence>
<dbReference type="Pfam" id="PF07690">
    <property type="entry name" value="MFS_1"/>
    <property type="match status" value="1"/>
</dbReference>
<feature type="transmembrane region" description="Helical" evidence="5">
    <location>
        <begin position="179"/>
        <end position="198"/>
    </location>
</feature>
<evidence type="ECO:0000256" key="5">
    <source>
        <dbReference type="SAM" id="Phobius"/>
    </source>
</evidence>
<keyword evidence="2 5" id="KW-0812">Transmembrane</keyword>
<feature type="transmembrane region" description="Helical" evidence="5">
    <location>
        <begin position="143"/>
        <end position="167"/>
    </location>
</feature>
<keyword evidence="4 5" id="KW-0472">Membrane</keyword>
<dbReference type="EMBL" id="JAKJXO020000003">
    <property type="protein sequence ID" value="KAL1608007.1"/>
    <property type="molecule type" value="Genomic_DNA"/>
</dbReference>
<evidence type="ECO:0000259" key="6">
    <source>
        <dbReference type="PROSITE" id="PS50850"/>
    </source>
</evidence>
<dbReference type="InterPro" id="IPR036259">
    <property type="entry name" value="MFS_trans_sf"/>
</dbReference>
<dbReference type="Proteomes" id="UP001521785">
    <property type="component" value="Unassembled WGS sequence"/>
</dbReference>
<comment type="caution">
    <text evidence="7">The sequence shown here is derived from an EMBL/GenBank/DDBJ whole genome shotgun (WGS) entry which is preliminary data.</text>
</comment>
<feature type="domain" description="Major facilitator superfamily (MFS) profile" evidence="6">
    <location>
        <begin position="1"/>
        <end position="263"/>
    </location>
</feature>